<reference evidence="3 4" key="1">
    <citation type="submission" date="2020-07" db="EMBL/GenBank/DDBJ databases">
        <title>Draft genome sequence of violacein-producing bacteria and related species.</title>
        <authorList>
            <person name="Wilson H.S."/>
            <person name="De Leon M.E."/>
        </authorList>
    </citation>
    <scope>NUCLEOTIDE SEQUENCE [LARGE SCALE GENOMIC DNA]</scope>
    <source>
        <strain evidence="3 4">HSC-21Su07</strain>
    </source>
</reference>
<proteinExistence type="predicted"/>
<accession>A0A838Y5U6</accession>
<feature type="transmembrane region" description="Helical" evidence="1">
    <location>
        <begin position="131"/>
        <end position="151"/>
    </location>
</feature>
<evidence type="ECO:0000313" key="3">
    <source>
        <dbReference type="EMBL" id="MBA4708732.1"/>
    </source>
</evidence>
<dbReference type="RefSeq" id="WP_181835886.1">
    <property type="nucleotide sequence ID" value="NZ_JACERN010000026.1"/>
</dbReference>
<evidence type="ECO:0000313" key="4">
    <source>
        <dbReference type="Proteomes" id="UP000545606"/>
    </source>
</evidence>
<organism evidence="3 4">
    <name type="scientific">Aquitalea aquatica</name>
    <dbReference type="NCBI Taxonomy" id="3044273"/>
    <lineage>
        <taxon>Bacteria</taxon>
        <taxon>Pseudomonadati</taxon>
        <taxon>Pseudomonadota</taxon>
        <taxon>Betaproteobacteria</taxon>
        <taxon>Neisseriales</taxon>
        <taxon>Chromobacteriaceae</taxon>
        <taxon>Aquitalea</taxon>
    </lineage>
</organism>
<evidence type="ECO:0000256" key="2">
    <source>
        <dbReference type="SAM" id="SignalP"/>
    </source>
</evidence>
<feature type="transmembrane region" description="Helical" evidence="1">
    <location>
        <begin position="98"/>
        <end position="119"/>
    </location>
</feature>
<name>A0A838Y5U6_9NEIS</name>
<feature type="chain" id="PRO_5032888605" evidence="2">
    <location>
        <begin position="23"/>
        <end position="200"/>
    </location>
</feature>
<dbReference type="AlphaFoldDB" id="A0A838Y5U6"/>
<protein>
    <submittedName>
        <fullName evidence="3">Uncharacterized protein</fullName>
    </submittedName>
</protein>
<dbReference type="EMBL" id="JACERN010000026">
    <property type="protein sequence ID" value="MBA4708732.1"/>
    <property type="molecule type" value="Genomic_DNA"/>
</dbReference>
<gene>
    <name evidence="3" type="ORF">H2Z84_10095</name>
</gene>
<sequence length="200" mass="21831">MTKHTNSVAVASVRCSTMPATAAGLYHRCQAWLRQLPPQLDLPFILQATALLLLADLPPGQLSHTLRSQADVLLPSALVFLLLLFSGNSELTRQHGRLASFMSALVMTALLLLSFILSYTMLFPDMAGSHVGSMLISVSIGSLIIAILSNLRSTHVQLRQPVAASARQAPKHHPAWLRWLRGYLRLVLLLVACKLLLGLL</sequence>
<keyword evidence="1" id="KW-0472">Membrane</keyword>
<feature type="signal peptide" evidence="2">
    <location>
        <begin position="1"/>
        <end position="22"/>
    </location>
</feature>
<keyword evidence="1" id="KW-1133">Transmembrane helix</keyword>
<keyword evidence="1" id="KW-0812">Transmembrane</keyword>
<dbReference type="Proteomes" id="UP000545606">
    <property type="component" value="Unassembled WGS sequence"/>
</dbReference>
<evidence type="ECO:0000256" key="1">
    <source>
        <dbReference type="SAM" id="Phobius"/>
    </source>
</evidence>
<keyword evidence="2" id="KW-0732">Signal</keyword>
<comment type="caution">
    <text evidence="3">The sequence shown here is derived from an EMBL/GenBank/DDBJ whole genome shotgun (WGS) entry which is preliminary data.</text>
</comment>
<keyword evidence="4" id="KW-1185">Reference proteome</keyword>